<dbReference type="HOGENOM" id="CLU_3032562_0_0_1"/>
<dbReference type="AlphaFoldDB" id="A0A0C3CIV6"/>
<protein>
    <submittedName>
        <fullName evidence="1">Uncharacterized protein</fullName>
    </submittedName>
</protein>
<reference evidence="2" key="2">
    <citation type="submission" date="2015-01" db="EMBL/GenBank/DDBJ databases">
        <title>Evolutionary Origins and Diversification of the Mycorrhizal Mutualists.</title>
        <authorList>
            <consortium name="DOE Joint Genome Institute"/>
            <consortium name="Mycorrhizal Genomics Consortium"/>
            <person name="Kohler A."/>
            <person name="Kuo A."/>
            <person name="Nagy L.G."/>
            <person name="Floudas D."/>
            <person name="Copeland A."/>
            <person name="Barry K.W."/>
            <person name="Cichocki N."/>
            <person name="Veneault-Fourrey C."/>
            <person name="LaButti K."/>
            <person name="Lindquist E.A."/>
            <person name="Lipzen A."/>
            <person name="Lundell T."/>
            <person name="Morin E."/>
            <person name="Murat C."/>
            <person name="Riley R."/>
            <person name="Ohm R."/>
            <person name="Sun H."/>
            <person name="Tunlid A."/>
            <person name="Henrissat B."/>
            <person name="Grigoriev I.V."/>
            <person name="Hibbett D.S."/>
            <person name="Martin F."/>
        </authorList>
    </citation>
    <scope>NUCLEOTIDE SEQUENCE [LARGE SCALE GENOMIC DNA]</scope>
    <source>
        <strain evidence="2">h7</strain>
    </source>
</reference>
<dbReference type="Proteomes" id="UP000053424">
    <property type="component" value="Unassembled WGS sequence"/>
</dbReference>
<keyword evidence="2" id="KW-1185">Reference proteome</keyword>
<gene>
    <name evidence="1" type="ORF">M413DRAFT_81905</name>
</gene>
<name>A0A0C3CIV6_HEBCY</name>
<evidence type="ECO:0000313" key="2">
    <source>
        <dbReference type="Proteomes" id="UP000053424"/>
    </source>
</evidence>
<accession>A0A0C3CIV6</accession>
<organism evidence="1 2">
    <name type="scientific">Hebeloma cylindrosporum</name>
    <dbReference type="NCBI Taxonomy" id="76867"/>
    <lineage>
        <taxon>Eukaryota</taxon>
        <taxon>Fungi</taxon>
        <taxon>Dikarya</taxon>
        <taxon>Basidiomycota</taxon>
        <taxon>Agaricomycotina</taxon>
        <taxon>Agaricomycetes</taxon>
        <taxon>Agaricomycetidae</taxon>
        <taxon>Agaricales</taxon>
        <taxon>Agaricineae</taxon>
        <taxon>Hymenogastraceae</taxon>
        <taxon>Hebeloma</taxon>
    </lineage>
</organism>
<dbReference type="EMBL" id="KN831768">
    <property type="protein sequence ID" value="KIM48600.1"/>
    <property type="molecule type" value="Genomic_DNA"/>
</dbReference>
<evidence type="ECO:0000313" key="1">
    <source>
        <dbReference type="EMBL" id="KIM48600.1"/>
    </source>
</evidence>
<sequence length="55" mass="6487">MLSSRLSEKDKKLESTGIKRSNKEPCADVKVFDDGRVLYIERSLDEVDMMRWYSM</sequence>
<reference evidence="1 2" key="1">
    <citation type="submission" date="2014-04" db="EMBL/GenBank/DDBJ databases">
        <authorList>
            <consortium name="DOE Joint Genome Institute"/>
            <person name="Kuo A."/>
            <person name="Gay G."/>
            <person name="Dore J."/>
            <person name="Kohler A."/>
            <person name="Nagy L.G."/>
            <person name="Floudas D."/>
            <person name="Copeland A."/>
            <person name="Barry K.W."/>
            <person name="Cichocki N."/>
            <person name="Veneault-Fourrey C."/>
            <person name="LaButti K."/>
            <person name="Lindquist E.A."/>
            <person name="Lipzen A."/>
            <person name="Lundell T."/>
            <person name="Morin E."/>
            <person name="Murat C."/>
            <person name="Sun H."/>
            <person name="Tunlid A."/>
            <person name="Henrissat B."/>
            <person name="Grigoriev I.V."/>
            <person name="Hibbett D.S."/>
            <person name="Martin F."/>
            <person name="Nordberg H.P."/>
            <person name="Cantor M.N."/>
            <person name="Hua S.X."/>
        </authorList>
    </citation>
    <scope>NUCLEOTIDE SEQUENCE [LARGE SCALE GENOMIC DNA]</scope>
    <source>
        <strain evidence="2">h7</strain>
    </source>
</reference>
<proteinExistence type="predicted"/>